<feature type="domain" description="NAD(P)-binding" evidence="1">
    <location>
        <begin position="11"/>
        <end position="220"/>
    </location>
</feature>
<name>A0A947GJH2_9CYAN</name>
<keyword evidence="3" id="KW-1185">Reference proteome</keyword>
<reference evidence="2" key="1">
    <citation type="submission" date="2020-11" db="EMBL/GenBank/DDBJ databases">
        <authorList>
            <person name="Konstantinou D."/>
            <person name="Gkelis S."/>
            <person name="Popin R."/>
            <person name="Fewer D."/>
            <person name="Sivonen K."/>
        </authorList>
    </citation>
    <scope>NUCLEOTIDE SEQUENCE</scope>
    <source>
        <strain evidence="2">TAU-MAC 1115</strain>
    </source>
</reference>
<sequence length="258" mass="27528">MSHPLQVLVTGATGRTGSLVAQKLQALTESFVVRGFARSSQKATELFGSTENFFFGSILEPDSLTPALEGCDALVILTSAAPQMKPPTQPGQRPEFTFAPGEMPEQIDYQGQINQIDAAKRAGVKQIVVVGSMGGTDEKHFLNTMGNGKILVWKRKAEQYLIDSGVDYTIIRAGGLLDQPGGKRELVVSKDDVLLGNAPEGVTTSIPRADVAEVAVQALLESAARNKAFDVVSKPEATNQAPVTNDFKALFTKTQPGL</sequence>
<comment type="caution">
    <text evidence="2">The sequence shown here is derived from an EMBL/GenBank/DDBJ whole genome shotgun (WGS) entry which is preliminary data.</text>
</comment>
<accession>A0A947GJH2</accession>
<organism evidence="2 3">
    <name type="scientific">Leptothoe spongobia TAU-MAC 1115</name>
    <dbReference type="NCBI Taxonomy" id="1967444"/>
    <lineage>
        <taxon>Bacteria</taxon>
        <taxon>Bacillati</taxon>
        <taxon>Cyanobacteriota</taxon>
        <taxon>Cyanophyceae</taxon>
        <taxon>Nodosilineales</taxon>
        <taxon>Cymatolegaceae</taxon>
        <taxon>Leptothoe</taxon>
        <taxon>Leptothoe spongobia</taxon>
    </lineage>
</organism>
<proteinExistence type="predicted"/>
<dbReference type="PANTHER" id="PTHR14194:SF86">
    <property type="entry name" value="OS05G0110300 PROTEIN"/>
    <property type="match status" value="1"/>
</dbReference>
<dbReference type="EMBL" id="JADOES010000019">
    <property type="protein sequence ID" value="MBT9315958.1"/>
    <property type="molecule type" value="Genomic_DNA"/>
</dbReference>
<evidence type="ECO:0000313" key="2">
    <source>
        <dbReference type="EMBL" id="MBT9315958.1"/>
    </source>
</evidence>
<dbReference type="Pfam" id="PF13460">
    <property type="entry name" value="NAD_binding_10"/>
    <property type="match status" value="1"/>
</dbReference>
<reference evidence="2" key="2">
    <citation type="journal article" date="2021" name="Mar. Drugs">
        <title>Genome Reduction and Secondary Metabolism of the Marine Sponge-Associated Cyanobacterium Leptothoe.</title>
        <authorList>
            <person name="Konstantinou D."/>
            <person name="Popin R.V."/>
            <person name="Fewer D.P."/>
            <person name="Sivonen K."/>
            <person name="Gkelis S."/>
        </authorList>
    </citation>
    <scope>NUCLEOTIDE SEQUENCE</scope>
    <source>
        <strain evidence="2">TAU-MAC 1115</strain>
    </source>
</reference>
<dbReference type="PANTHER" id="PTHR14194">
    <property type="entry name" value="NITROGEN METABOLIC REGULATION PROTEIN NMR-RELATED"/>
    <property type="match status" value="1"/>
</dbReference>
<protein>
    <submittedName>
        <fullName evidence="2">SDR family oxidoreductase</fullName>
    </submittedName>
</protein>
<dbReference type="CDD" id="cd05243">
    <property type="entry name" value="SDR_a5"/>
    <property type="match status" value="1"/>
</dbReference>
<dbReference type="InterPro" id="IPR036291">
    <property type="entry name" value="NAD(P)-bd_dom_sf"/>
</dbReference>
<dbReference type="InterPro" id="IPR016040">
    <property type="entry name" value="NAD(P)-bd_dom"/>
</dbReference>
<evidence type="ECO:0000259" key="1">
    <source>
        <dbReference type="Pfam" id="PF13460"/>
    </source>
</evidence>
<dbReference type="Gene3D" id="3.40.50.720">
    <property type="entry name" value="NAD(P)-binding Rossmann-like Domain"/>
    <property type="match status" value="1"/>
</dbReference>
<dbReference type="GO" id="GO:0016491">
    <property type="term" value="F:oxidoreductase activity"/>
    <property type="evidence" value="ECO:0007669"/>
    <property type="project" value="InterPro"/>
</dbReference>
<dbReference type="SUPFAM" id="SSF51735">
    <property type="entry name" value="NAD(P)-binding Rossmann-fold domains"/>
    <property type="match status" value="1"/>
</dbReference>
<evidence type="ECO:0000313" key="3">
    <source>
        <dbReference type="Proteomes" id="UP000717364"/>
    </source>
</evidence>
<dbReference type="AlphaFoldDB" id="A0A947GJH2"/>
<dbReference type="Proteomes" id="UP000717364">
    <property type="component" value="Unassembled WGS sequence"/>
</dbReference>
<dbReference type="RefSeq" id="WP_215609027.1">
    <property type="nucleotide sequence ID" value="NZ_JADOES010000019.1"/>
</dbReference>
<gene>
    <name evidence="2" type="ORF">IXB50_11050</name>
</gene>
<dbReference type="InterPro" id="IPR044163">
    <property type="entry name" value="SARED1-like"/>
</dbReference>